<dbReference type="Gene3D" id="2.40.420.20">
    <property type="match status" value="1"/>
</dbReference>
<keyword evidence="4" id="KW-1133">Transmembrane helix</keyword>
<keyword evidence="4" id="KW-0472">Membrane</keyword>
<feature type="coiled-coil region" evidence="3">
    <location>
        <begin position="304"/>
        <end position="331"/>
    </location>
</feature>
<keyword evidence="2 3" id="KW-0175">Coiled coil</keyword>
<dbReference type="Proteomes" id="UP001176021">
    <property type="component" value="Unassembled WGS sequence"/>
</dbReference>
<dbReference type="EMBL" id="JAMJEV010000027">
    <property type="protein sequence ID" value="MDO0825541.1"/>
    <property type="molecule type" value="Genomic_DNA"/>
</dbReference>
<dbReference type="PANTHER" id="PTHR32347">
    <property type="entry name" value="EFFLUX SYSTEM COMPONENT YKNX-RELATED"/>
    <property type="match status" value="1"/>
</dbReference>
<feature type="coiled-coil region" evidence="3">
    <location>
        <begin position="138"/>
        <end position="276"/>
    </location>
</feature>
<organism evidence="5 6">
    <name type="scientific">Desulfosporosinus nitroreducens</name>
    <dbReference type="NCBI Taxonomy" id="2018668"/>
    <lineage>
        <taxon>Bacteria</taxon>
        <taxon>Bacillati</taxon>
        <taxon>Bacillota</taxon>
        <taxon>Clostridia</taxon>
        <taxon>Eubacteriales</taxon>
        <taxon>Desulfitobacteriaceae</taxon>
        <taxon>Desulfosporosinus</taxon>
    </lineage>
</organism>
<evidence type="ECO:0000256" key="2">
    <source>
        <dbReference type="ARBA" id="ARBA00023054"/>
    </source>
</evidence>
<accession>A0ABT8R0C0</accession>
<protein>
    <submittedName>
        <fullName evidence="5">HlyD family efflux transporter periplasmic adaptor subunit</fullName>
    </submittedName>
</protein>
<gene>
    <name evidence="5" type="ORF">M8H41_22260</name>
</gene>
<evidence type="ECO:0000256" key="4">
    <source>
        <dbReference type="SAM" id="Phobius"/>
    </source>
</evidence>
<evidence type="ECO:0000313" key="6">
    <source>
        <dbReference type="Proteomes" id="UP001176021"/>
    </source>
</evidence>
<comment type="caution">
    <text evidence="5">The sequence shown here is derived from an EMBL/GenBank/DDBJ whole genome shotgun (WGS) entry which is preliminary data.</text>
</comment>
<sequence>MRNRFHPKIKVLIAIIALIGIALLLFFLINPKPDDSEDIIWREYPVSTGDITASLDGNGKVELLGFSHGFAIPLTLEDVFVKPGEWVNEGDQLASFNKEKMDEQIEETTLSIEKARRFVEDAKINLASQQLQHKNNTNEGAQTTENQYQSQKKELEHAIVSSEKNISNSEEKIAELLQKIRSAESSEDYNVTPELERLLEKKARLEDALKQLQQAMKDDGSSSQIAMLESQKSVLQAQLKDNSAEITRITNATNILNGLKSELADVQGQIKGMLEDDPRLTMLLTREQELQRQISGMVDEPGKLSGLRELKKSLVQQIDSLKAQISALTKANRNESKILDIQEDIYDINDAINQFTTKQKAIDSLNAELDLLEETLETYREQLSDTQEQLEELQRARTEQLTQGNQNQTTQNQIHGLTMSTLENAVKNAQTEVDRLEKNHFDLQELLNTPTLTAKTSGVVTGVNFSKGDEVPAGKAIIIIGEDSEAFVKIQIPQEDINRIMMDISVELIFPAYPDITFTGIVTEKSYTPIAAASSVSYEVTIKMDETEQELLEGMTCSVNFILKRVENVLTLSNKAIRIENGKQMVTVRLSDGITEERQITTGFSDGRISEVLSGLVNGDVVVVAG</sequence>
<dbReference type="InterPro" id="IPR050465">
    <property type="entry name" value="UPF0194_transport"/>
</dbReference>
<keyword evidence="6" id="KW-1185">Reference proteome</keyword>
<evidence type="ECO:0000256" key="3">
    <source>
        <dbReference type="SAM" id="Coils"/>
    </source>
</evidence>
<keyword evidence="4" id="KW-0812">Transmembrane</keyword>
<comment type="subcellular location">
    <subcellularLocation>
        <location evidence="1">Cell envelope</location>
    </subcellularLocation>
</comment>
<dbReference type="PANTHER" id="PTHR32347:SF23">
    <property type="entry name" value="BLL5650 PROTEIN"/>
    <property type="match status" value="1"/>
</dbReference>
<evidence type="ECO:0000256" key="1">
    <source>
        <dbReference type="ARBA" id="ARBA00004196"/>
    </source>
</evidence>
<dbReference type="Gene3D" id="1.10.287.1490">
    <property type="match status" value="1"/>
</dbReference>
<dbReference type="Gene3D" id="2.40.30.170">
    <property type="match status" value="1"/>
</dbReference>
<feature type="coiled-coil region" evidence="3">
    <location>
        <begin position="355"/>
        <end position="446"/>
    </location>
</feature>
<reference evidence="5" key="1">
    <citation type="submission" date="2022-05" db="EMBL/GenBank/DDBJ databases">
        <title>Expanded diversity of anoxic marine methylotrophy in a Black Sea sulfate reducing microorganism.</title>
        <authorList>
            <person name="Fischer P.Q."/>
            <person name="Stams A.J.M."/>
            <person name="Villanueva L."/>
            <person name="Sousa D.Z."/>
        </authorList>
    </citation>
    <scope>NUCLEOTIDE SEQUENCE</scope>
    <source>
        <strain evidence="5">P130</strain>
    </source>
</reference>
<feature type="transmembrane region" description="Helical" evidence="4">
    <location>
        <begin position="12"/>
        <end position="29"/>
    </location>
</feature>
<dbReference type="RefSeq" id="WP_302050096.1">
    <property type="nucleotide sequence ID" value="NZ_JAMJEV010000027.1"/>
</dbReference>
<name>A0ABT8R0C0_9FIRM</name>
<proteinExistence type="predicted"/>
<evidence type="ECO:0000313" key="5">
    <source>
        <dbReference type="EMBL" id="MDO0825541.1"/>
    </source>
</evidence>